<dbReference type="Proteomes" id="UP000007259">
    <property type="component" value="Chromosome 34"/>
</dbReference>
<gene>
    <name evidence="1" type="ORF">LMXM_34_4680</name>
</gene>
<sequence length="97" mass="11176">MSSIWEVGSSTQTVEDADLSLIQNVTRALASMHERVKQQHAELTRWHQQAYELVRTMVVQGNWLKEDNPQGRDELARVATFLFCGRTKEDEGRSIMQ</sequence>
<evidence type="ECO:0000313" key="2">
    <source>
        <dbReference type="Proteomes" id="UP000007259"/>
    </source>
</evidence>
<name>E9B6Z7_LEIMU</name>
<evidence type="ECO:0000313" key="1">
    <source>
        <dbReference type="EMBL" id="CBZ31020.1"/>
    </source>
</evidence>
<dbReference type="EMBL" id="FR799587">
    <property type="protein sequence ID" value="CBZ31020.1"/>
    <property type="molecule type" value="Genomic_DNA"/>
</dbReference>
<accession>E9B6Z7</accession>
<organism evidence="1 2">
    <name type="scientific">Leishmania mexicana (strain MHOM/GT/2001/U1103)</name>
    <dbReference type="NCBI Taxonomy" id="929439"/>
    <lineage>
        <taxon>Eukaryota</taxon>
        <taxon>Discoba</taxon>
        <taxon>Euglenozoa</taxon>
        <taxon>Kinetoplastea</taxon>
        <taxon>Metakinetoplastina</taxon>
        <taxon>Trypanosomatida</taxon>
        <taxon>Trypanosomatidae</taxon>
        <taxon>Leishmaniinae</taxon>
        <taxon>Leishmania</taxon>
    </lineage>
</organism>
<dbReference type="RefSeq" id="XP_003879464.1">
    <property type="nucleotide sequence ID" value="XM_003879415.1"/>
</dbReference>
<proteinExistence type="predicted"/>
<dbReference type="AlphaFoldDB" id="E9B6Z7"/>
<reference evidence="1 2" key="1">
    <citation type="journal article" date="2011" name="Genome Res.">
        <title>Chromosome and gene copy number variation allow major structural change between species and strains of Leishmania.</title>
        <authorList>
            <person name="Rogers M.B."/>
            <person name="Hilley J.D."/>
            <person name="Dickens N.J."/>
            <person name="Wilkes J."/>
            <person name="Bates P.A."/>
            <person name="Depledge D.P."/>
            <person name="Harris D."/>
            <person name="Her Y."/>
            <person name="Herzyk P."/>
            <person name="Imamura H."/>
            <person name="Otto T.D."/>
            <person name="Sanders M."/>
            <person name="Seeger K."/>
            <person name="Dujardin J.C."/>
            <person name="Berriman M."/>
            <person name="Smith D.F."/>
            <person name="Hertz-Fowler C."/>
            <person name="Mottram J.C."/>
        </authorList>
    </citation>
    <scope>NUCLEOTIDE SEQUENCE [LARGE SCALE GENOMIC DNA]</scope>
    <source>
        <strain evidence="1 2">MHOM/GT/2001/U1103</strain>
    </source>
</reference>
<protein>
    <submittedName>
        <fullName evidence="1">Uncharacterized protein</fullName>
    </submittedName>
</protein>
<keyword evidence="2" id="KW-1185">Reference proteome</keyword>
<dbReference type="OMA" id="LARWHQQ"/>
<dbReference type="GeneID" id="13451181"/>
<dbReference type="OrthoDB" id="265783at2759"/>
<dbReference type="KEGG" id="lmi:LMXM_34_4680"/>
<dbReference type="VEuPathDB" id="TriTrypDB:LmxM.34.4680"/>